<comment type="caution">
    <text evidence="2">The sequence shown here is derived from an EMBL/GenBank/DDBJ whole genome shotgun (WGS) entry which is preliminary data.</text>
</comment>
<dbReference type="VEuPathDB" id="FungiDB:FUN_021787"/>
<evidence type="ECO:0000313" key="3">
    <source>
        <dbReference type="Proteomes" id="UP000232688"/>
    </source>
</evidence>
<dbReference type="Proteomes" id="UP000232688">
    <property type="component" value="Unassembled WGS sequence"/>
</dbReference>
<dbReference type="VEuPathDB" id="FungiDB:RhiirA1_455909"/>
<gene>
    <name evidence="1" type="ORF">CHRIB12_LOCUS10135</name>
    <name evidence="2" type="ORF">RhiirA1_455909</name>
</gene>
<reference evidence="2 3" key="1">
    <citation type="submission" date="2017-10" db="EMBL/GenBank/DDBJ databases">
        <title>Extensive intraspecific genome diversity in a model arbuscular mycorrhizal fungus.</title>
        <authorList>
            <person name="Chen E.C.H."/>
            <person name="Morin E."/>
            <person name="Baudet D."/>
            <person name="Noel J."/>
            <person name="Ndikumana S."/>
            <person name="Charron P."/>
            <person name="St-Onge C."/>
            <person name="Giorgi J."/>
            <person name="Grigoriev I.V."/>
            <person name="Roux C."/>
            <person name="Martin F.M."/>
            <person name="Corradi N."/>
        </authorList>
    </citation>
    <scope>NUCLEOTIDE SEQUENCE [LARGE SCALE GENOMIC DNA]</scope>
    <source>
        <strain evidence="2 3">A1</strain>
    </source>
</reference>
<accession>A0A2N0S1V9</accession>
<dbReference type="EMBL" id="LLXH01000273">
    <property type="protein sequence ID" value="PKC69534.1"/>
    <property type="molecule type" value="Genomic_DNA"/>
</dbReference>
<dbReference type="VEuPathDB" id="FungiDB:RhiirFUN_014030"/>
<evidence type="ECO:0000313" key="1">
    <source>
        <dbReference type="EMBL" id="CAB5364763.1"/>
    </source>
</evidence>
<dbReference type="Proteomes" id="UP000684084">
    <property type="component" value="Unassembled WGS sequence"/>
</dbReference>
<evidence type="ECO:0000313" key="2">
    <source>
        <dbReference type="EMBL" id="PKC69534.1"/>
    </source>
</evidence>
<organism evidence="2 3">
    <name type="scientific">Rhizophagus irregularis</name>
    <dbReference type="NCBI Taxonomy" id="588596"/>
    <lineage>
        <taxon>Eukaryota</taxon>
        <taxon>Fungi</taxon>
        <taxon>Fungi incertae sedis</taxon>
        <taxon>Mucoromycota</taxon>
        <taxon>Glomeromycotina</taxon>
        <taxon>Glomeromycetes</taxon>
        <taxon>Glomerales</taxon>
        <taxon>Glomeraceae</taxon>
        <taxon>Rhizophagus</taxon>
    </lineage>
</organism>
<dbReference type="EMBL" id="CAGKOT010000020">
    <property type="protein sequence ID" value="CAB5364763.1"/>
    <property type="molecule type" value="Genomic_DNA"/>
</dbReference>
<dbReference type="AlphaFoldDB" id="A0A2N0S1V9"/>
<dbReference type="OrthoDB" id="10328397at2759"/>
<reference evidence="1" key="3">
    <citation type="submission" date="2020-05" db="EMBL/GenBank/DDBJ databases">
        <authorList>
            <person name="Rincon C."/>
            <person name="Sanders R I."/>
            <person name="Robbins C."/>
            <person name="Chaturvedi A."/>
        </authorList>
    </citation>
    <scope>NUCLEOTIDE SEQUENCE</scope>
    <source>
        <strain evidence="1">CHB12</strain>
    </source>
</reference>
<protein>
    <submittedName>
        <fullName evidence="2">Uncharacterized protein</fullName>
    </submittedName>
</protein>
<sequence length="109" mass="12832">MEEYRKAMITGDYEIKMQLEKDDEYRNAIILFEGMDQNYNYETKKEFDEAEEYRKANLSSVKNNPSTTHPQAIYTSRLLNSYTKDIPDVKFSDSSAIAQFLQHELNESN</sequence>
<proteinExistence type="predicted"/>
<name>A0A2N0S1V9_9GLOM</name>
<reference evidence="2 3" key="2">
    <citation type="submission" date="2017-10" db="EMBL/GenBank/DDBJ databases">
        <title>Genome analyses suggest a sexual origin of heterokaryosis in a supposedly ancient asexual fungus.</title>
        <authorList>
            <person name="Corradi N."/>
            <person name="Sedzielewska K."/>
            <person name="Noel J."/>
            <person name="Charron P."/>
            <person name="Farinelli L."/>
            <person name="Marton T."/>
            <person name="Kruger M."/>
            <person name="Pelin A."/>
            <person name="Brachmann A."/>
            <person name="Corradi N."/>
        </authorList>
    </citation>
    <scope>NUCLEOTIDE SEQUENCE [LARGE SCALE GENOMIC DNA]</scope>
    <source>
        <strain evidence="2 3">A1</strain>
    </source>
</reference>